<evidence type="ECO:0000259" key="16">
    <source>
        <dbReference type="PROSITE" id="PS50026"/>
    </source>
</evidence>
<reference evidence="19" key="1">
    <citation type="submission" date="2020-09" db="EMBL/GenBank/DDBJ databases">
        <authorList>
            <person name="Kikuchi T."/>
        </authorList>
    </citation>
    <scope>NUCLEOTIDE SEQUENCE</scope>
    <source>
        <strain evidence="19">Ka4C1</strain>
    </source>
</reference>
<evidence type="ECO:0000256" key="3">
    <source>
        <dbReference type="ARBA" id="ARBA00022692"/>
    </source>
</evidence>
<feature type="region of interest" description="Disordered" evidence="13">
    <location>
        <begin position="2801"/>
        <end position="2828"/>
    </location>
</feature>
<dbReference type="PROSITE" id="PS50268">
    <property type="entry name" value="CADHERIN_2"/>
    <property type="match status" value="8"/>
</dbReference>
<keyword evidence="9 12" id="KW-1015">Disulfide bond</keyword>
<dbReference type="CDD" id="cd00110">
    <property type="entry name" value="LamG"/>
    <property type="match status" value="2"/>
</dbReference>
<feature type="domain" description="Cadherin" evidence="18">
    <location>
        <begin position="859"/>
        <end position="966"/>
    </location>
</feature>
<dbReference type="InterPro" id="IPR020894">
    <property type="entry name" value="Cadherin_CS"/>
</dbReference>
<dbReference type="InterPro" id="IPR001881">
    <property type="entry name" value="EGF-like_Ca-bd_dom"/>
</dbReference>
<dbReference type="SUPFAM" id="SSF49313">
    <property type="entry name" value="Cadherin-like"/>
    <property type="match status" value="9"/>
</dbReference>
<evidence type="ECO:0000256" key="4">
    <source>
        <dbReference type="ARBA" id="ARBA00022729"/>
    </source>
</evidence>
<keyword evidence="2 12" id="KW-0245">EGF-like domain</keyword>
<gene>
    <name evidence="19" type="ORF">BXYJ_LOCUS8111</name>
</gene>
<dbReference type="PROSITE" id="PS50025">
    <property type="entry name" value="LAM_G_DOMAIN"/>
    <property type="match status" value="2"/>
</dbReference>
<feature type="domain" description="Cadherin" evidence="18">
    <location>
        <begin position="547"/>
        <end position="655"/>
    </location>
</feature>
<feature type="domain" description="Cadherin" evidence="18">
    <location>
        <begin position="442"/>
        <end position="545"/>
    </location>
</feature>
<dbReference type="InterPro" id="IPR001879">
    <property type="entry name" value="GPCR_2_extracellular_dom"/>
</dbReference>
<dbReference type="GO" id="GO:0007156">
    <property type="term" value="P:homophilic cell adhesion via plasma membrane adhesion molecules"/>
    <property type="evidence" value="ECO:0007669"/>
    <property type="project" value="InterPro"/>
</dbReference>
<dbReference type="OrthoDB" id="26203at2759"/>
<dbReference type="SMART" id="SM00008">
    <property type="entry name" value="HormR"/>
    <property type="match status" value="1"/>
</dbReference>
<dbReference type="InterPro" id="IPR055928">
    <property type="entry name" value="Fmi-1_DUF7505"/>
</dbReference>
<evidence type="ECO:0000256" key="10">
    <source>
        <dbReference type="ARBA" id="ARBA00023180"/>
    </source>
</evidence>
<feature type="region of interest" description="Disordered" evidence="13">
    <location>
        <begin position="1"/>
        <end position="75"/>
    </location>
</feature>
<comment type="caution">
    <text evidence="12">Lacks conserved residue(s) required for the propagation of feature annotation.</text>
</comment>
<keyword evidence="8 14" id="KW-0472">Membrane</keyword>
<feature type="domain" description="Cadherin" evidence="18">
    <location>
        <begin position="758"/>
        <end position="858"/>
    </location>
</feature>
<comment type="subcellular location">
    <subcellularLocation>
        <location evidence="1">Cell membrane</location>
        <topology evidence="1">Multi-pass membrane protein</topology>
    </subcellularLocation>
</comment>
<keyword evidence="7 14" id="KW-1133">Transmembrane helix</keyword>
<evidence type="ECO:0000259" key="15">
    <source>
        <dbReference type="PROSITE" id="PS50025"/>
    </source>
</evidence>
<feature type="transmembrane region" description="Helical" evidence="14">
    <location>
        <begin position="2641"/>
        <end position="2665"/>
    </location>
</feature>
<dbReference type="FunFam" id="2.60.40.60:FF:000020">
    <property type="entry name" value="Dachsous cadherin-related 1b"/>
    <property type="match status" value="4"/>
</dbReference>
<dbReference type="FunFam" id="2.60.40.60:FF:000092">
    <property type="entry name" value="Protocadherin 8"/>
    <property type="match status" value="1"/>
</dbReference>
<feature type="domain" description="G-protein coupled receptors family 2 profile 1" evidence="17">
    <location>
        <begin position="2000"/>
        <end position="2081"/>
    </location>
</feature>
<dbReference type="GO" id="GO:0005886">
    <property type="term" value="C:plasma membrane"/>
    <property type="evidence" value="ECO:0007669"/>
    <property type="project" value="UniProtKB-SubCell"/>
</dbReference>
<dbReference type="SMART" id="SM00180">
    <property type="entry name" value="EGF_Lam"/>
    <property type="match status" value="3"/>
</dbReference>
<dbReference type="GO" id="GO:0005509">
    <property type="term" value="F:calcium ion binding"/>
    <property type="evidence" value="ECO:0007669"/>
    <property type="project" value="UniProtKB-UniRule"/>
</dbReference>
<dbReference type="Gene3D" id="4.10.1240.10">
    <property type="entry name" value="GPCR, family 2, extracellular hormone receptor domain"/>
    <property type="match status" value="1"/>
</dbReference>
<organism evidence="19 20">
    <name type="scientific">Bursaphelenchus xylophilus</name>
    <name type="common">Pinewood nematode worm</name>
    <name type="synonym">Aphelenchoides xylophilus</name>
    <dbReference type="NCBI Taxonomy" id="6326"/>
    <lineage>
        <taxon>Eukaryota</taxon>
        <taxon>Metazoa</taxon>
        <taxon>Ecdysozoa</taxon>
        <taxon>Nematoda</taxon>
        <taxon>Chromadorea</taxon>
        <taxon>Rhabditida</taxon>
        <taxon>Tylenchina</taxon>
        <taxon>Tylenchomorpha</taxon>
        <taxon>Aphelenchoidea</taxon>
        <taxon>Aphelenchoididae</taxon>
        <taxon>Bursaphelenchus</taxon>
    </lineage>
</organism>
<keyword evidence="5" id="KW-0677">Repeat</keyword>
<dbReference type="Proteomes" id="UP000659654">
    <property type="component" value="Unassembled WGS sequence"/>
</dbReference>
<dbReference type="PROSITE" id="PS00022">
    <property type="entry name" value="EGF_1"/>
    <property type="match status" value="3"/>
</dbReference>
<dbReference type="FunFam" id="2.60.40.60:FF:000104">
    <property type="entry name" value="cadherin-23 isoform X1"/>
    <property type="match status" value="1"/>
</dbReference>
<evidence type="ECO:0000256" key="8">
    <source>
        <dbReference type="ARBA" id="ARBA00023136"/>
    </source>
</evidence>
<dbReference type="SMART" id="SM00179">
    <property type="entry name" value="EGF_CA"/>
    <property type="match status" value="2"/>
</dbReference>
<comment type="caution">
    <text evidence="19">The sequence shown here is derived from an EMBL/GenBank/DDBJ whole genome shotgun (WGS) entry which is preliminary data.</text>
</comment>
<feature type="disulfide bond" evidence="12">
    <location>
        <begin position="1867"/>
        <end position="1876"/>
    </location>
</feature>
<dbReference type="PRINTS" id="PR00205">
    <property type="entry name" value="CADHERIN"/>
</dbReference>
<protein>
    <submittedName>
        <fullName evidence="19">(pine wood nematode) hypothetical protein</fullName>
    </submittedName>
</protein>
<dbReference type="GO" id="GO:0004930">
    <property type="term" value="F:G protein-coupled receptor activity"/>
    <property type="evidence" value="ECO:0007669"/>
    <property type="project" value="InterPro"/>
</dbReference>
<dbReference type="SUPFAM" id="SSF111418">
    <property type="entry name" value="Hormone receptor domain"/>
    <property type="match status" value="1"/>
</dbReference>
<evidence type="ECO:0000259" key="18">
    <source>
        <dbReference type="PROSITE" id="PS50268"/>
    </source>
</evidence>
<evidence type="ECO:0000256" key="9">
    <source>
        <dbReference type="ARBA" id="ARBA00023157"/>
    </source>
</evidence>
<dbReference type="EMBL" id="CAJFCV020000004">
    <property type="protein sequence ID" value="CAG9113372.1"/>
    <property type="molecule type" value="Genomic_DNA"/>
</dbReference>
<dbReference type="SUPFAM" id="SSF57196">
    <property type="entry name" value="EGF/Laminin"/>
    <property type="match status" value="1"/>
</dbReference>
<feature type="domain" description="Cadherin" evidence="18">
    <location>
        <begin position="967"/>
        <end position="1074"/>
    </location>
</feature>
<evidence type="ECO:0000313" key="20">
    <source>
        <dbReference type="Proteomes" id="UP000659654"/>
    </source>
</evidence>
<feature type="domain" description="EGF-like" evidence="16">
    <location>
        <begin position="1878"/>
        <end position="1915"/>
    </location>
</feature>
<dbReference type="InterPro" id="IPR001791">
    <property type="entry name" value="Laminin_G"/>
</dbReference>
<dbReference type="Gene3D" id="2.10.25.10">
    <property type="entry name" value="Laminin"/>
    <property type="match status" value="1"/>
</dbReference>
<dbReference type="EMBL" id="CAJFDI010000004">
    <property type="protein sequence ID" value="CAD5224573.1"/>
    <property type="molecule type" value="Genomic_DNA"/>
</dbReference>
<feature type="compositionally biased region" description="Polar residues" evidence="13">
    <location>
        <begin position="2777"/>
        <end position="2787"/>
    </location>
</feature>
<dbReference type="Proteomes" id="UP000582659">
    <property type="component" value="Unassembled WGS sequence"/>
</dbReference>
<dbReference type="InterPro" id="IPR015919">
    <property type="entry name" value="Cadherin-like_sf"/>
</dbReference>
<feature type="compositionally biased region" description="Polar residues" evidence="13">
    <location>
        <begin position="1"/>
        <end position="32"/>
    </location>
</feature>
<dbReference type="FunFam" id="2.10.25.10:FF:000066">
    <property type="entry name" value="FAT atypical cadherin 4"/>
    <property type="match status" value="1"/>
</dbReference>
<evidence type="ECO:0000256" key="7">
    <source>
        <dbReference type="ARBA" id="ARBA00022989"/>
    </source>
</evidence>
<keyword evidence="4" id="KW-0732">Signal</keyword>
<dbReference type="GO" id="GO:0007411">
    <property type="term" value="P:axon guidance"/>
    <property type="evidence" value="ECO:0007669"/>
    <property type="project" value="UniProtKB-ARBA"/>
</dbReference>
<feature type="domain" description="Laminin G" evidence="15">
    <location>
        <begin position="1411"/>
        <end position="1610"/>
    </location>
</feature>
<dbReference type="PROSITE" id="PS50227">
    <property type="entry name" value="G_PROTEIN_RECEP_F2_3"/>
    <property type="match status" value="1"/>
</dbReference>
<dbReference type="InterPro" id="IPR002049">
    <property type="entry name" value="LE_dom"/>
</dbReference>
<keyword evidence="6 11" id="KW-0106">Calcium</keyword>
<feature type="transmembrane region" description="Helical" evidence="14">
    <location>
        <begin position="2502"/>
        <end position="2523"/>
    </location>
</feature>
<evidence type="ECO:0000256" key="5">
    <source>
        <dbReference type="ARBA" id="ARBA00022737"/>
    </source>
</evidence>
<dbReference type="Pfam" id="PF00028">
    <property type="entry name" value="Cadherin"/>
    <property type="match status" value="7"/>
</dbReference>
<feature type="disulfide bond" evidence="12">
    <location>
        <begin position="1356"/>
        <end position="1365"/>
    </location>
</feature>
<accession>A0A7I8XDX1</accession>
<keyword evidence="10" id="KW-0325">Glycoprotein</keyword>
<evidence type="ECO:0000256" key="2">
    <source>
        <dbReference type="ARBA" id="ARBA00022536"/>
    </source>
</evidence>
<name>A0A7I8XDX1_BURXY</name>
<dbReference type="Pfam" id="PF24337">
    <property type="entry name" value="DUF7505"/>
    <property type="match status" value="1"/>
</dbReference>
<feature type="disulfide bond" evidence="12">
    <location>
        <begin position="1886"/>
        <end position="1903"/>
    </location>
</feature>
<feature type="transmembrane region" description="Helical" evidence="14">
    <location>
        <begin position="2438"/>
        <end position="2459"/>
    </location>
</feature>
<dbReference type="Pfam" id="PF02210">
    <property type="entry name" value="Laminin_G_2"/>
    <property type="match status" value="2"/>
</dbReference>
<evidence type="ECO:0000256" key="1">
    <source>
        <dbReference type="ARBA" id="ARBA00004651"/>
    </source>
</evidence>
<dbReference type="PANTHER" id="PTHR24026:SF51">
    <property type="entry name" value="PROTOCADHERIN-LIKE WING POLARITY PROTEIN STAN"/>
    <property type="match status" value="1"/>
</dbReference>
<sequence>MPPHSSASNPTSGALRTHNRTPVTPNSGPNSPKTHENADKSLKSPENSSDFGPSSSLDVPSVTSKKYPVKPTASNSISPSTMFRIFLLFGLLSNSHSHQLFPEISENFVCQPCSHPLNGIAIKLPQNHAPCVHPGQPVFEWPRGRKCAIPSDFFSDDVSFDPEKLMVFSKRRVCFYSGEWTISYRFRCELDEGAAWQWSQLRVGHERFSLQRRVKRWLKRRNPKHSPIHFQQDRYVAEIREDIEIRSTVLKVHATHANNQPLYYTLSAPEDQRSADLFALDTVTGEIRVAKKLDRETLARHVLKLSAYERLDPQVTATTTVVVDLIDVQDNRPIFEKQNYYADIREDASISTTVLSVFARDLDAGQNGEITYTLQGDEQYLKMFSINPTSGVIQTIAELDREIVNSVRIKAVATDHGEPAMSSEAGVEINILDVNDNSPIFDKPSYNVTINENVTIPLMILKITATDADSGANGEVHYSIVTSSSLGLFSLDYDSGELTLRAAPDPRQTPYSILVRAKDGGQPAMSTTAHVTVNIVDINDHAPTFLGATSHEINVEENLPAGRELGRLFAMDEDSGKNGEVRYFLKNLDENSNETDAVVIDEISGALRTNIMLDRELKSRYEYKIIAKDQGEPPLETSIQLTVTVIDVNDNAPKFEKDTYELTMSENSPKGTQILDLRATDADADQQLSYRIESADKPLFALISMGADQGAVLSLTQSFSPLDERIKLVISATDQGGLKGFTNVTITITDENSAPVFVDTPVSVKVSESAEIGSPVVQIKARDNDRGANSELIFSIDSADFLIDNSTGLITLAKRLDREAKASYSMTVTVTDSGVPPMSSSTVLEIFVEDVNDNAPKFLLTEYTARIKEDMPVGTSFLQVQAIDPDEGQNGVVDYFLNETDQFVKLDAFRLDRTSGLLRIHKPLDRESNEKHILPVIAQDRGNPQQISHATVTIELEDVNDNAPQFEKPSYSLWIAENSPIGTIVGTLVATDADIGPNSHIDFKIFGGSDAKLFEIETDPQQNGVVRIRSRAEFDYEAKNNKFFVELQASSGQLSSTVPITIHVSDVNDNKPQLNDFVVLVAHFEDEISDSASIGSVPAFDPDQNATLEFYLEPNQLLDVEPFSGALRLKGHWKRQLNAENKACVSDGPNTVCATARIIYVAVDENSLRNSVSFEILDMNRDSFLESATFDRFIASITALDQSWLPEDVRVFGVESVEVNGKQRLNVSLFVSQDEMAVNPHRIESADQTALSASFDHPIRILKDDMCVNEPCAFYQQCRRTLRYDKTQPALAFETDNFLFRSLATIRSFKCECPQGFTTSPTKPGVCNERLDLCFNNPCLNNGSCVSLESSYRCECPAGRIGKHCELSEKVDTCLPNYCHSGAQCDRTPNREQKCLHCPWTPLETDSRCRLRSLSFNGDGYLAVPHEIPRMEFRLDLTFATTSQNSVLFYASHSADNFDGDMLELILQGAPRLRASLGGSSMVEVALPDWKENRVSDGEWHTIHISYRNLTFRLWLDDCDAELALNHADKVGYKKCAAEAKISLPARCNDPAVPCHRFLDLSSALYLGAQPKHVENGFVGCLKDLRIDGKLVHFSDFKRLEKVGDVQAGCRRFRPDHCALQRALIAVSKEEQISEHVARGMMDEPCHPTAKCQDQWEGRVCKCPHRLHSHRSCAMETSHAISLLSEESYVVWRLPAEPKNSVLYFEFRTREKKTQVMVMEFEMKTDLFMFSLESGHGSIRYGQEQFFLSHPDLSDGEWHSVRVDFESDTLIVDHIHARSMKPTTNVKSQSLHTQFLYSGNAPSMAYPSEFLGCLRNVEVGGVKLKPHEQSKTKPGCSPATNPCSQHGNICPPASSCQKQWDRHRCECSFGHVGDACLDICSVEGICNQGLCIRTNLTEKGYECACPEGRSGENCEAEALEQECPPGWFGVFGQCKICNCRMDRGFLQQCDEISGQCKCRPGFYRQNDRCLPCECGYGAESPQCHSETGQCQCAGEATGRRCDRCPTKNNRPQLLERKSLKCQPLKDRCPAEIELGIQWASTVRGVVARQSCPHGQMGIATRLCRASGEWAPAKTYNCTSSVLYELAERVNSNSNTGITAITRSLENLTVWDATLATGRNLDLAIGVLSSIIKTTDAATAHATDHRFTRTVLKIADNLLDQKLNAVQFLGVLSRLYEFGSTLSRIHADMPFIRPFVYYGQEFVFAIDIINEKSAGIQLPKYQSLIAPEANRVFSRQANDFYSNQGNGYSNSDGYSREPIKNLHVNLPTQNSAVFYSFVRPQCKDCGNGDIVLLKTTPLDVKSSSYDGMVQLTFRRQDSTIDEDINSLKYPECVQAAELEERLSSERFRKNQNLDGANVGYSNLESLHDPYSINSKDFSSEISFDWTTATSSGQLMSLNRTHAVCRFATDATKPIGGIFTLLSKSDNSAIIQFTIGRLPYTAPLCAAFALFLLLLSVLATIFRRDIGQRLVKLAFLGAFIFNAGVLFFLPRLQFNSIFCGFRTALLVFSSSGEFSWLFLLTLHIYRILVEERAKTNYVFSFIFGLLAPCISCTAIFFLSEGCTLQPGSRNLWLLIAPVVLLLMFSFYALATSFIVSFSKQYDVIVAKHGLKKMLASHAILLILCTVHVTVSVYYFIFWTQHTFLIEGITNVVLVFVAIYIFIWSNFLSKMKSANRKSEFWLDSEQKIAPANLHQNFLDQPDAHSPLLHTLSNDSSEYSQKNAYGEAVNDHMSDVNPYNATYVHHTLQRSLKLQQNSILSPVPPLPRSLGAQLHDDLDSAHSSPYTTRSPLLSHHLDHQIPRTPELAQRDPGSHFGTMRSTMDSPARSRFGSAVDEGNDIYYSFTGRRKRSTQACTTFS</sequence>
<keyword evidence="3 14" id="KW-0812">Transmembrane</keyword>
<dbReference type="Pfam" id="PF00008">
    <property type="entry name" value="EGF"/>
    <property type="match status" value="1"/>
</dbReference>
<dbReference type="Pfam" id="PF23592">
    <property type="entry name" value="Cadherin_CELSR2_9th"/>
    <property type="match status" value="1"/>
</dbReference>
<dbReference type="Gene3D" id="2.60.40.60">
    <property type="entry name" value="Cadherins"/>
    <property type="match status" value="9"/>
</dbReference>
<evidence type="ECO:0000256" key="14">
    <source>
        <dbReference type="SAM" id="Phobius"/>
    </source>
</evidence>
<feature type="region of interest" description="Disordered" evidence="13">
    <location>
        <begin position="2759"/>
        <end position="2787"/>
    </location>
</feature>
<feature type="domain" description="Cadherin" evidence="18">
    <location>
        <begin position="656"/>
        <end position="757"/>
    </location>
</feature>
<evidence type="ECO:0000256" key="6">
    <source>
        <dbReference type="ARBA" id="ARBA00022837"/>
    </source>
</evidence>
<feature type="domain" description="Cadherin" evidence="18">
    <location>
        <begin position="336"/>
        <end position="441"/>
    </location>
</feature>
<dbReference type="InterPro" id="IPR002126">
    <property type="entry name" value="Cadherin-like_dom"/>
</dbReference>
<dbReference type="SMART" id="SM00181">
    <property type="entry name" value="EGF"/>
    <property type="match status" value="6"/>
</dbReference>
<feature type="transmembrane region" description="Helical" evidence="14">
    <location>
        <begin position="2471"/>
        <end position="2490"/>
    </location>
</feature>
<proteinExistence type="predicted"/>
<dbReference type="PANTHER" id="PTHR24026">
    <property type="entry name" value="FAT ATYPICAL CADHERIN-RELATED"/>
    <property type="match status" value="1"/>
</dbReference>
<dbReference type="InterPro" id="IPR056286">
    <property type="entry name" value="Cadherin_CELSR1-3_9th"/>
</dbReference>
<keyword evidence="20" id="KW-1185">Reference proteome</keyword>
<dbReference type="PROSITE" id="PS00232">
    <property type="entry name" value="CADHERIN_1"/>
    <property type="match status" value="6"/>
</dbReference>
<feature type="transmembrane region" description="Helical" evidence="14">
    <location>
        <begin position="2616"/>
        <end position="2635"/>
    </location>
</feature>
<feature type="compositionally biased region" description="Polar residues" evidence="13">
    <location>
        <begin position="44"/>
        <end position="64"/>
    </location>
</feature>
<dbReference type="Pfam" id="PF00053">
    <property type="entry name" value="EGF_laminin"/>
    <property type="match status" value="1"/>
</dbReference>
<dbReference type="CDD" id="cd11304">
    <property type="entry name" value="Cadherin_repeat"/>
    <property type="match status" value="7"/>
</dbReference>
<dbReference type="InterPro" id="IPR013320">
    <property type="entry name" value="ConA-like_dom_sf"/>
</dbReference>
<dbReference type="InterPro" id="IPR036445">
    <property type="entry name" value="GPCR_2_extracell_dom_sf"/>
</dbReference>
<evidence type="ECO:0000313" key="19">
    <source>
        <dbReference type="EMBL" id="CAD5224573.1"/>
    </source>
</evidence>
<evidence type="ECO:0000256" key="12">
    <source>
        <dbReference type="PROSITE-ProRule" id="PRU00076"/>
    </source>
</evidence>
<evidence type="ECO:0000256" key="11">
    <source>
        <dbReference type="PROSITE-ProRule" id="PRU00043"/>
    </source>
</evidence>
<dbReference type="InterPro" id="IPR000742">
    <property type="entry name" value="EGF"/>
</dbReference>
<feature type="domain" description="Laminin G" evidence="15">
    <location>
        <begin position="1679"/>
        <end position="1843"/>
    </location>
</feature>
<dbReference type="SUPFAM" id="SSF49899">
    <property type="entry name" value="Concanavalin A-like lectins/glucanases"/>
    <property type="match status" value="2"/>
</dbReference>
<evidence type="ECO:0000259" key="17">
    <source>
        <dbReference type="PROSITE" id="PS50227"/>
    </source>
</evidence>
<feature type="transmembrane region" description="Helical" evidence="14">
    <location>
        <begin position="2569"/>
        <end position="2595"/>
    </location>
</feature>
<feature type="transmembrane region" description="Helical" evidence="14">
    <location>
        <begin position="2535"/>
        <end position="2557"/>
    </location>
</feature>
<dbReference type="PROSITE" id="PS50026">
    <property type="entry name" value="EGF_3"/>
    <property type="match status" value="3"/>
</dbReference>
<dbReference type="SMR" id="A0A7I8XDX1"/>
<dbReference type="CDD" id="cd00055">
    <property type="entry name" value="EGF_Lam"/>
    <property type="match status" value="2"/>
</dbReference>
<dbReference type="SMART" id="SM00282">
    <property type="entry name" value="LamG"/>
    <property type="match status" value="2"/>
</dbReference>
<feature type="compositionally biased region" description="Basic and acidic residues" evidence="13">
    <location>
        <begin position="33"/>
        <end position="43"/>
    </location>
</feature>
<feature type="domain" description="Cadherin" evidence="18">
    <location>
        <begin position="231"/>
        <end position="335"/>
    </location>
</feature>
<dbReference type="Gene3D" id="2.60.120.200">
    <property type="match status" value="2"/>
</dbReference>
<feature type="domain" description="EGF-like" evidence="16">
    <location>
        <begin position="1839"/>
        <end position="1877"/>
    </location>
</feature>
<dbReference type="CDD" id="cd00054">
    <property type="entry name" value="EGF_CA"/>
    <property type="match status" value="2"/>
</dbReference>
<dbReference type="SMART" id="SM00112">
    <property type="entry name" value="CA"/>
    <property type="match status" value="8"/>
</dbReference>
<feature type="domain" description="EGF-like" evidence="16">
    <location>
        <begin position="1330"/>
        <end position="1366"/>
    </location>
</feature>
<evidence type="ECO:0000256" key="13">
    <source>
        <dbReference type="SAM" id="MobiDB-lite"/>
    </source>
</evidence>
<feature type="disulfide bond" evidence="12">
    <location>
        <begin position="1905"/>
        <end position="1914"/>
    </location>
</feature>